<proteinExistence type="inferred from homology"/>
<evidence type="ECO:0000256" key="8">
    <source>
        <dbReference type="ARBA" id="ARBA00023315"/>
    </source>
</evidence>
<dbReference type="NCBIfam" id="TIGR00530">
    <property type="entry name" value="AGP_acyltrn"/>
    <property type="match status" value="1"/>
</dbReference>
<dbReference type="SMART" id="SM00563">
    <property type="entry name" value="PlsC"/>
    <property type="match status" value="1"/>
</dbReference>
<evidence type="ECO:0000256" key="6">
    <source>
        <dbReference type="ARBA" id="ARBA00016139"/>
    </source>
</evidence>
<keyword evidence="9" id="KW-0594">Phospholipid biosynthesis</keyword>
<evidence type="ECO:0000313" key="11">
    <source>
        <dbReference type="EMBL" id="MDM5272047.1"/>
    </source>
</evidence>
<dbReference type="EC" id="2.3.1.51" evidence="5 9"/>
<evidence type="ECO:0000259" key="10">
    <source>
        <dbReference type="SMART" id="SM00563"/>
    </source>
</evidence>
<comment type="pathway">
    <text evidence="3">Lipid metabolism.</text>
</comment>
<reference evidence="11" key="1">
    <citation type="submission" date="2023-01" db="EMBL/GenBank/DDBJ databases">
        <title>Sulfurovum sp. zt1-1 genome assembly.</title>
        <authorList>
            <person name="Wang J."/>
        </authorList>
    </citation>
    <scope>NUCLEOTIDE SEQUENCE</scope>
    <source>
        <strain evidence="11">Zt1-1</strain>
    </source>
</reference>
<dbReference type="GO" id="GO:0016746">
    <property type="term" value="F:acyltransferase activity"/>
    <property type="evidence" value="ECO:0007669"/>
    <property type="project" value="UniProtKB-KW"/>
</dbReference>
<dbReference type="Pfam" id="PF01553">
    <property type="entry name" value="Acyltransferase"/>
    <property type="match status" value="1"/>
</dbReference>
<evidence type="ECO:0000256" key="3">
    <source>
        <dbReference type="ARBA" id="ARBA00005189"/>
    </source>
</evidence>
<sequence>MIRALLHILYGMYLTNSYGLRLKLTKDPKKKKRLRIAYSQAQLDALGIKVKVKHPENLPNDGQYLLVSNHRSVIDPLIIELALKETNLFGLWVSKKELYNSLFFGLFVRNAGAILIDREKTQMSGFFSEVKKGVQEGHSIYIFPEGTRNKTNEPVSTFKEGSRIIAMKNRLPILPVYIEQNADEILRKSMREGIKEQEINIVIGKEISYRTKGDLELLYKEEFRLI</sequence>
<keyword evidence="9" id="KW-1208">Phospholipid metabolism</keyword>
<gene>
    <name evidence="11" type="ORF">PGH07_07635</name>
</gene>
<evidence type="ECO:0000256" key="5">
    <source>
        <dbReference type="ARBA" id="ARBA00013211"/>
    </source>
</evidence>
<organism evidence="11 12">
    <name type="scientific">Sulfurovum zhangzhouensis</name>
    <dbReference type="NCBI Taxonomy" id="3019067"/>
    <lineage>
        <taxon>Bacteria</taxon>
        <taxon>Pseudomonadati</taxon>
        <taxon>Campylobacterota</taxon>
        <taxon>Epsilonproteobacteria</taxon>
        <taxon>Campylobacterales</taxon>
        <taxon>Sulfurovaceae</taxon>
        <taxon>Sulfurovum</taxon>
    </lineage>
</organism>
<dbReference type="PANTHER" id="PTHR10434">
    <property type="entry name" value="1-ACYL-SN-GLYCEROL-3-PHOSPHATE ACYLTRANSFERASE"/>
    <property type="match status" value="1"/>
</dbReference>
<accession>A0ABT7QZ27</accession>
<keyword evidence="12" id="KW-1185">Reference proteome</keyword>
<keyword evidence="9" id="KW-0444">Lipid biosynthesis</keyword>
<keyword evidence="8 9" id="KW-0012">Acyltransferase</keyword>
<comment type="similarity">
    <text evidence="4 9">Belongs to the 1-acyl-sn-glycerol-3-phosphate acyltransferase family.</text>
</comment>
<comment type="caution">
    <text evidence="11">The sequence shown here is derived from an EMBL/GenBank/DDBJ whole genome shotgun (WGS) entry which is preliminary data.</text>
</comment>
<comment type="pathway">
    <text evidence="2">Phospholipid metabolism; CDP-diacylglycerol biosynthesis; CDP-diacylglycerol from sn-glycerol 3-phosphate: step 2/3.</text>
</comment>
<evidence type="ECO:0000256" key="1">
    <source>
        <dbReference type="ARBA" id="ARBA00001141"/>
    </source>
</evidence>
<dbReference type="CDD" id="cd07989">
    <property type="entry name" value="LPLAT_AGPAT-like"/>
    <property type="match status" value="1"/>
</dbReference>
<keyword evidence="9" id="KW-0443">Lipid metabolism</keyword>
<evidence type="ECO:0000256" key="4">
    <source>
        <dbReference type="ARBA" id="ARBA00008655"/>
    </source>
</evidence>
<dbReference type="InterPro" id="IPR004552">
    <property type="entry name" value="AGP_acyltrans"/>
</dbReference>
<dbReference type="PANTHER" id="PTHR10434:SF11">
    <property type="entry name" value="1-ACYL-SN-GLYCEROL-3-PHOSPHATE ACYLTRANSFERASE"/>
    <property type="match status" value="1"/>
</dbReference>
<evidence type="ECO:0000256" key="9">
    <source>
        <dbReference type="RuleBase" id="RU361267"/>
    </source>
</evidence>
<protein>
    <recommendedName>
        <fullName evidence="6 9">1-acyl-sn-glycerol-3-phosphate acyltransferase</fullName>
        <ecNumber evidence="5 9">2.3.1.51</ecNumber>
    </recommendedName>
</protein>
<dbReference type="EMBL" id="JAQIBD010000002">
    <property type="protein sequence ID" value="MDM5272047.1"/>
    <property type="molecule type" value="Genomic_DNA"/>
</dbReference>
<comment type="domain">
    <text evidence="9">The HXXXXD motif is essential for acyltransferase activity and may constitute the binding site for the phosphate moiety of the glycerol-3-phosphate.</text>
</comment>
<dbReference type="SUPFAM" id="SSF69593">
    <property type="entry name" value="Glycerol-3-phosphate (1)-acyltransferase"/>
    <property type="match status" value="1"/>
</dbReference>
<keyword evidence="7 9" id="KW-0808">Transferase</keyword>
<comment type="catalytic activity">
    <reaction evidence="1 9">
        <text>a 1-acyl-sn-glycero-3-phosphate + an acyl-CoA = a 1,2-diacyl-sn-glycero-3-phosphate + CoA</text>
        <dbReference type="Rhea" id="RHEA:19709"/>
        <dbReference type="ChEBI" id="CHEBI:57287"/>
        <dbReference type="ChEBI" id="CHEBI:57970"/>
        <dbReference type="ChEBI" id="CHEBI:58342"/>
        <dbReference type="ChEBI" id="CHEBI:58608"/>
        <dbReference type="EC" id="2.3.1.51"/>
    </reaction>
</comment>
<dbReference type="InterPro" id="IPR002123">
    <property type="entry name" value="Plipid/glycerol_acylTrfase"/>
</dbReference>
<evidence type="ECO:0000256" key="7">
    <source>
        <dbReference type="ARBA" id="ARBA00022679"/>
    </source>
</evidence>
<feature type="domain" description="Phospholipid/glycerol acyltransferase" evidence="10">
    <location>
        <begin position="64"/>
        <end position="181"/>
    </location>
</feature>
<dbReference type="Proteomes" id="UP001169069">
    <property type="component" value="Unassembled WGS sequence"/>
</dbReference>
<name>A0ABT7QZ27_9BACT</name>
<evidence type="ECO:0000313" key="12">
    <source>
        <dbReference type="Proteomes" id="UP001169069"/>
    </source>
</evidence>
<evidence type="ECO:0000256" key="2">
    <source>
        <dbReference type="ARBA" id="ARBA00004728"/>
    </source>
</evidence>